<dbReference type="EMBL" id="BAABAU010000001">
    <property type="protein sequence ID" value="GAA4265949.1"/>
    <property type="molecule type" value="Genomic_DNA"/>
</dbReference>
<dbReference type="PIRSF" id="PIRSF028451">
    <property type="entry name" value="UCP028451"/>
    <property type="match status" value="1"/>
</dbReference>
<dbReference type="PANTHER" id="PTHR36452:SF1">
    <property type="entry name" value="DUF2461 DOMAIN-CONTAINING PROTEIN"/>
    <property type="match status" value="1"/>
</dbReference>
<dbReference type="Pfam" id="PF09365">
    <property type="entry name" value="DUF2461"/>
    <property type="match status" value="1"/>
</dbReference>
<dbReference type="InterPro" id="IPR012808">
    <property type="entry name" value="CHP02453"/>
</dbReference>
<evidence type="ECO:0000313" key="2">
    <source>
        <dbReference type="Proteomes" id="UP001501594"/>
    </source>
</evidence>
<name>A0ABP8E166_9MICO</name>
<proteinExistence type="predicted"/>
<dbReference type="PANTHER" id="PTHR36452">
    <property type="entry name" value="CHROMOSOME 12, WHOLE GENOME SHOTGUN SEQUENCE"/>
    <property type="match status" value="1"/>
</dbReference>
<evidence type="ECO:0000313" key="1">
    <source>
        <dbReference type="EMBL" id="GAA4265949.1"/>
    </source>
</evidence>
<dbReference type="Proteomes" id="UP001501594">
    <property type="component" value="Unassembled WGS sequence"/>
</dbReference>
<reference evidence="2" key="1">
    <citation type="journal article" date="2019" name="Int. J. Syst. Evol. Microbiol.">
        <title>The Global Catalogue of Microorganisms (GCM) 10K type strain sequencing project: providing services to taxonomists for standard genome sequencing and annotation.</title>
        <authorList>
            <consortium name="The Broad Institute Genomics Platform"/>
            <consortium name="The Broad Institute Genome Sequencing Center for Infectious Disease"/>
            <person name="Wu L."/>
            <person name="Ma J."/>
        </authorList>
    </citation>
    <scope>NUCLEOTIDE SEQUENCE [LARGE SCALE GENOMIC DNA]</scope>
    <source>
        <strain evidence="2">JCM 17442</strain>
    </source>
</reference>
<gene>
    <name evidence="1" type="ORF">GCM10022256_15610</name>
</gene>
<dbReference type="NCBIfam" id="TIGR02453">
    <property type="entry name" value="TIGR02453 family protein"/>
    <property type="match status" value="1"/>
</dbReference>
<sequence length="215" mass="23521">MTRSTGPAPFTGFTSEASAFFRGLRDDNSKGWFEAHRDVYEASVRQPLEDLLGQVQDAYGEGRVTRPNRDVRFSPDKSPYKTTASMWAGEVGGVYLSVGPDGLDVGGGLYGPSRDQLARARAAIADRPRAADDLRAIVSRLESRGFEMAGPPLKTAPRGYDRDHPQVELLRLTHYAAIAKLPVDASPQKIRGIWRSVEPLIAWTAENVGPAVSWP</sequence>
<protein>
    <submittedName>
        <fullName evidence="1">DUF2461 domain-containing protein</fullName>
    </submittedName>
</protein>
<organism evidence="1 2">
    <name type="scientific">Frondihabitans peucedani</name>
    <dbReference type="NCBI Taxonomy" id="598626"/>
    <lineage>
        <taxon>Bacteria</taxon>
        <taxon>Bacillati</taxon>
        <taxon>Actinomycetota</taxon>
        <taxon>Actinomycetes</taxon>
        <taxon>Micrococcales</taxon>
        <taxon>Microbacteriaceae</taxon>
        <taxon>Frondihabitans</taxon>
    </lineage>
</organism>
<dbReference type="InterPro" id="IPR015996">
    <property type="entry name" value="UCP028451"/>
</dbReference>
<dbReference type="RefSeq" id="WP_344794757.1">
    <property type="nucleotide sequence ID" value="NZ_BAABAU010000001.1"/>
</dbReference>
<keyword evidence="2" id="KW-1185">Reference proteome</keyword>
<comment type="caution">
    <text evidence="1">The sequence shown here is derived from an EMBL/GenBank/DDBJ whole genome shotgun (WGS) entry which is preliminary data.</text>
</comment>
<accession>A0ABP8E166</accession>